<dbReference type="GO" id="GO:0005856">
    <property type="term" value="C:cytoskeleton"/>
    <property type="evidence" value="ECO:0007669"/>
    <property type="project" value="TreeGrafter"/>
</dbReference>
<gene>
    <name evidence="3" type="ORF">OBRU01_22216</name>
</gene>
<dbReference type="InterPro" id="IPR035963">
    <property type="entry name" value="FERM_2"/>
</dbReference>
<dbReference type="SMART" id="SM01196">
    <property type="entry name" value="FERM_C"/>
    <property type="match status" value="1"/>
</dbReference>
<evidence type="ECO:0000259" key="2">
    <source>
        <dbReference type="SMART" id="SM01196"/>
    </source>
</evidence>
<dbReference type="GO" id="GO:0031032">
    <property type="term" value="P:actomyosin structure organization"/>
    <property type="evidence" value="ECO:0007669"/>
    <property type="project" value="TreeGrafter"/>
</dbReference>
<dbReference type="PANTHER" id="PTHR23280">
    <property type="entry name" value="4.1 G PROTEIN"/>
    <property type="match status" value="1"/>
</dbReference>
<evidence type="ECO:0000313" key="4">
    <source>
        <dbReference type="Proteomes" id="UP000037510"/>
    </source>
</evidence>
<dbReference type="PANTHER" id="PTHR23280:SF21">
    <property type="entry name" value="PROTEIN 4.1 HOMOLOG"/>
    <property type="match status" value="1"/>
</dbReference>
<dbReference type="CDD" id="cd14473">
    <property type="entry name" value="FERM_B-lobe"/>
    <property type="match status" value="1"/>
</dbReference>
<dbReference type="InterPro" id="IPR019748">
    <property type="entry name" value="FERM_central"/>
</dbReference>
<protein>
    <submittedName>
        <fullName evidence="3">Putative coracle</fullName>
    </submittedName>
</protein>
<comment type="caution">
    <text evidence="3">The sequence shown here is derived from an EMBL/GenBank/DDBJ whole genome shotgun (WGS) entry which is preliminary data.</text>
</comment>
<dbReference type="Pfam" id="PF00373">
    <property type="entry name" value="FERM_M"/>
    <property type="match status" value="1"/>
</dbReference>
<dbReference type="Gene3D" id="1.20.80.10">
    <property type="match status" value="1"/>
</dbReference>
<feature type="domain" description="FERM C-terminal PH-like" evidence="2">
    <location>
        <begin position="175"/>
        <end position="246"/>
    </location>
</feature>
<keyword evidence="4" id="KW-1185">Reference proteome</keyword>
<proteinExistence type="predicted"/>
<dbReference type="InterPro" id="IPR014352">
    <property type="entry name" value="FERM/acyl-CoA-bd_prot_sf"/>
</dbReference>
<dbReference type="GO" id="GO:0005886">
    <property type="term" value="C:plasma membrane"/>
    <property type="evidence" value="ECO:0007669"/>
    <property type="project" value="TreeGrafter"/>
</dbReference>
<feature type="non-terminal residue" evidence="3">
    <location>
        <position position="1"/>
    </location>
</feature>
<dbReference type="SUPFAM" id="SSF50729">
    <property type="entry name" value="PH domain-like"/>
    <property type="match status" value="1"/>
</dbReference>
<dbReference type="STRING" id="104452.A0A0L7KHN0"/>
<feature type="non-terminal residue" evidence="3">
    <location>
        <position position="279"/>
    </location>
</feature>
<dbReference type="EMBL" id="JTDY01009821">
    <property type="protein sequence ID" value="KOB62610.1"/>
    <property type="molecule type" value="Genomic_DNA"/>
</dbReference>
<evidence type="ECO:0000313" key="3">
    <source>
        <dbReference type="EMBL" id="KOB62610.1"/>
    </source>
</evidence>
<dbReference type="InterPro" id="IPR011993">
    <property type="entry name" value="PH-like_dom_sf"/>
</dbReference>
<dbReference type="Gene3D" id="2.30.29.30">
    <property type="entry name" value="Pleckstrin-homology domain (PH domain)/Phosphotyrosine-binding domain (PTB)"/>
    <property type="match status" value="1"/>
</dbReference>
<dbReference type="Pfam" id="PF09380">
    <property type="entry name" value="FERM_C"/>
    <property type="match status" value="1"/>
</dbReference>
<dbReference type="AlphaFoldDB" id="A0A0L7KHN0"/>
<dbReference type="InterPro" id="IPR018980">
    <property type="entry name" value="FERM_PH-like_C"/>
</dbReference>
<accession>A0A0L7KHN0</accession>
<sequence length="279" mass="30768">MPESVAKEAKVAKSDAKAKAKEASPRRRPTGNLAKVLKVARQHAGERGQGGQSGQERCEGQSQGGVSPTPTHREPRQGRLPCSTVTHALLASYLLQSELGDYDGKEAGAGLCKQLKLVPPAACTPDLEEKVTELHKTHNYLLQSELGDYEGKEAGTGLCKQLKLVPPAACTPDLEEKVTEAHKLRINRFAWPKILKISYKRHNFYVKLRPGEFEQFESTVGFKLGNHRAAKKLWKTCSFTPTPNSVSTYTTVVHFIPSANSTDIIPEWRPPTEVFRGPF</sequence>
<evidence type="ECO:0000256" key="1">
    <source>
        <dbReference type="SAM" id="MobiDB-lite"/>
    </source>
</evidence>
<reference evidence="3 4" key="1">
    <citation type="journal article" date="2015" name="Genome Biol. Evol.">
        <title>The genome of winter moth (Operophtera brumata) provides a genomic perspective on sexual dimorphism and phenology.</title>
        <authorList>
            <person name="Derks M.F."/>
            <person name="Smit S."/>
            <person name="Salis L."/>
            <person name="Schijlen E."/>
            <person name="Bossers A."/>
            <person name="Mateman C."/>
            <person name="Pijl A.S."/>
            <person name="de Ridder D."/>
            <person name="Groenen M.A."/>
            <person name="Visser M.E."/>
            <person name="Megens H.J."/>
        </authorList>
    </citation>
    <scope>NUCLEOTIDE SEQUENCE [LARGE SCALE GENOMIC DNA]</scope>
    <source>
        <strain evidence="3">WM2013NL</strain>
        <tissue evidence="3">Head and thorax</tissue>
    </source>
</reference>
<feature type="compositionally biased region" description="Basic and acidic residues" evidence="1">
    <location>
        <begin position="1"/>
        <end position="25"/>
    </location>
</feature>
<organism evidence="3 4">
    <name type="scientific">Operophtera brumata</name>
    <name type="common">Winter moth</name>
    <name type="synonym">Phalaena brumata</name>
    <dbReference type="NCBI Taxonomy" id="104452"/>
    <lineage>
        <taxon>Eukaryota</taxon>
        <taxon>Metazoa</taxon>
        <taxon>Ecdysozoa</taxon>
        <taxon>Arthropoda</taxon>
        <taxon>Hexapoda</taxon>
        <taxon>Insecta</taxon>
        <taxon>Pterygota</taxon>
        <taxon>Neoptera</taxon>
        <taxon>Endopterygota</taxon>
        <taxon>Lepidoptera</taxon>
        <taxon>Glossata</taxon>
        <taxon>Ditrysia</taxon>
        <taxon>Geometroidea</taxon>
        <taxon>Geometridae</taxon>
        <taxon>Larentiinae</taxon>
        <taxon>Operophtera</taxon>
    </lineage>
</organism>
<dbReference type="Proteomes" id="UP000037510">
    <property type="component" value="Unassembled WGS sequence"/>
</dbReference>
<feature type="region of interest" description="Disordered" evidence="1">
    <location>
        <begin position="1"/>
        <end position="79"/>
    </location>
</feature>
<name>A0A0L7KHN0_OPEBR</name>
<dbReference type="SUPFAM" id="SSF47031">
    <property type="entry name" value="Second domain of FERM"/>
    <property type="match status" value="2"/>
</dbReference>